<dbReference type="OrthoDB" id="2624050at2"/>
<feature type="transmembrane region" description="Helical" evidence="1">
    <location>
        <begin position="30"/>
        <end position="52"/>
    </location>
</feature>
<evidence type="ECO:0000313" key="5">
    <source>
        <dbReference type="Proteomes" id="UP000275473"/>
    </source>
</evidence>
<dbReference type="InterPro" id="IPR000160">
    <property type="entry name" value="GGDEF_dom"/>
</dbReference>
<protein>
    <submittedName>
        <fullName evidence="4">EAL domain-containing protein</fullName>
    </submittedName>
</protein>
<dbReference type="Gene3D" id="3.20.20.450">
    <property type="entry name" value="EAL domain"/>
    <property type="match status" value="1"/>
</dbReference>
<evidence type="ECO:0000259" key="3">
    <source>
        <dbReference type="PROSITE" id="PS50887"/>
    </source>
</evidence>
<dbReference type="InterPro" id="IPR052155">
    <property type="entry name" value="Biofilm_reg_signaling"/>
</dbReference>
<dbReference type="Pfam" id="PF00563">
    <property type="entry name" value="EAL"/>
    <property type="match status" value="1"/>
</dbReference>
<name>A0A3M8P6A4_9BACL</name>
<dbReference type="FunFam" id="3.30.70.270:FF:000001">
    <property type="entry name" value="Diguanylate cyclase domain protein"/>
    <property type="match status" value="1"/>
</dbReference>
<dbReference type="InterPro" id="IPR043128">
    <property type="entry name" value="Rev_trsase/Diguanyl_cyclase"/>
</dbReference>
<keyword evidence="1" id="KW-0472">Membrane</keyword>
<dbReference type="CDD" id="cd01949">
    <property type="entry name" value="GGDEF"/>
    <property type="match status" value="1"/>
</dbReference>
<feature type="domain" description="GGDEF" evidence="3">
    <location>
        <begin position="157"/>
        <end position="289"/>
    </location>
</feature>
<reference evidence="4 5" key="1">
    <citation type="journal article" date="2018" name="Int. J. Syst. Evol. Microbiol.">
        <title>Planococcus salinus sp. nov., a moderately halophilic bacterium isolated from a saline-alkali soil.</title>
        <authorList>
            <person name="Gan L."/>
        </authorList>
    </citation>
    <scope>NUCLEOTIDE SEQUENCE [LARGE SCALE GENOMIC DNA]</scope>
    <source>
        <strain evidence="4 5">LCB217</strain>
    </source>
</reference>
<proteinExistence type="predicted"/>
<keyword evidence="5" id="KW-1185">Reference proteome</keyword>
<dbReference type="InterPro" id="IPR001633">
    <property type="entry name" value="EAL_dom"/>
</dbReference>
<gene>
    <name evidence="4" type="ORF">EEX84_13215</name>
</gene>
<accession>A0A3M8P6A4</accession>
<feature type="transmembrane region" description="Helical" evidence="1">
    <location>
        <begin position="72"/>
        <end position="89"/>
    </location>
</feature>
<dbReference type="SMART" id="SM00052">
    <property type="entry name" value="EAL"/>
    <property type="match status" value="1"/>
</dbReference>
<dbReference type="PROSITE" id="PS50887">
    <property type="entry name" value="GGDEF"/>
    <property type="match status" value="1"/>
</dbReference>
<dbReference type="PROSITE" id="PS50883">
    <property type="entry name" value="EAL"/>
    <property type="match status" value="1"/>
</dbReference>
<evidence type="ECO:0000313" key="4">
    <source>
        <dbReference type="EMBL" id="RNF38810.1"/>
    </source>
</evidence>
<dbReference type="CDD" id="cd01948">
    <property type="entry name" value="EAL"/>
    <property type="match status" value="1"/>
</dbReference>
<dbReference type="SUPFAM" id="SSF55073">
    <property type="entry name" value="Nucleotide cyclase"/>
    <property type="match status" value="1"/>
</dbReference>
<keyword evidence="1" id="KW-1133">Transmembrane helix</keyword>
<dbReference type="SMART" id="SM00267">
    <property type="entry name" value="GGDEF"/>
    <property type="match status" value="1"/>
</dbReference>
<feature type="transmembrane region" description="Helical" evidence="1">
    <location>
        <begin position="95"/>
        <end position="116"/>
    </location>
</feature>
<evidence type="ECO:0000259" key="2">
    <source>
        <dbReference type="PROSITE" id="PS50883"/>
    </source>
</evidence>
<sequence length="573" mass="64707">MLFCVTGFSCQVAADFLYSYFAYTETYQPGNIVDLFWVLAIFFIGITGFYAIDHKNEAKLGVPNPLGNKDVLIPYTSILLLLFLVIDSYNWDFNILSVGLLVAFFIVLGRQFQILYKNRKLTNQFRHLAYHDPLTGLNNRGSFIEKIETVLENSRDGKVALLLIDLDRFKLVNDTLGHHVGDEVLVKTAERLKKSLTADALLFRIGGDEFTIVLARATEAKCVALAENILTAFQPPMFSEDHEINITPSIGISIFPAHGITSEELMKNADAAMYLSKENGKNSFSFYNAELDKVMMRKLQIENDLKTAISNEQLSLVYQPKVDLQSKKVVGMEALLRWNHPQLGWISPLEFIPIAEETRQIIPIGEWVLNEACRQNKQWQEQGYPPLCVSVNVSVLQFQHGEFLETVQKALQTSQLDAQFLELEITESMMQDIKESRDILDSLMKEGVKTSIDDFGTGYSSLSILPNLPIDTIKIDKSFMDELEKTGQYSIVKTIIDLSQNLNLKVVAEGIETESQRQILRENGCLVGQGYLFYKPVAPNDFESILKEAALKGDQDEIPLLGDFVQQKAILQK</sequence>
<dbReference type="EMBL" id="RIAX01000010">
    <property type="protein sequence ID" value="RNF38810.1"/>
    <property type="molecule type" value="Genomic_DNA"/>
</dbReference>
<feature type="domain" description="EAL" evidence="2">
    <location>
        <begin position="298"/>
        <end position="550"/>
    </location>
</feature>
<dbReference type="PANTHER" id="PTHR44757">
    <property type="entry name" value="DIGUANYLATE CYCLASE DGCP"/>
    <property type="match status" value="1"/>
</dbReference>
<evidence type="ECO:0000256" key="1">
    <source>
        <dbReference type="SAM" id="Phobius"/>
    </source>
</evidence>
<dbReference type="InterPro" id="IPR029787">
    <property type="entry name" value="Nucleotide_cyclase"/>
</dbReference>
<comment type="caution">
    <text evidence="4">The sequence shown here is derived from an EMBL/GenBank/DDBJ whole genome shotgun (WGS) entry which is preliminary data.</text>
</comment>
<dbReference type="FunFam" id="3.20.20.450:FF:000001">
    <property type="entry name" value="Cyclic di-GMP phosphodiesterase yahA"/>
    <property type="match status" value="1"/>
</dbReference>
<dbReference type="PANTHER" id="PTHR44757:SF2">
    <property type="entry name" value="BIOFILM ARCHITECTURE MAINTENANCE PROTEIN MBAA"/>
    <property type="match status" value="1"/>
</dbReference>
<keyword evidence="1" id="KW-0812">Transmembrane</keyword>
<dbReference type="AlphaFoldDB" id="A0A3M8P6A4"/>
<dbReference type="Pfam" id="PF00990">
    <property type="entry name" value="GGDEF"/>
    <property type="match status" value="1"/>
</dbReference>
<dbReference type="Gene3D" id="3.30.70.270">
    <property type="match status" value="1"/>
</dbReference>
<dbReference type="SUPFAM" id="SSF141868">
    <property type="entry name" value="EAL domain-like"/>
    <property type="match status" value="1"/>
</dbReference>
<organism evidence="4 5">
    <name type="scientific">Planococcus salinus</name>
    <dbReference type="NCBI Taxonomy" id="1848460"/>
    <lineage>
        <taxon>Bacteria</taxon>
        <taxon>Bacillati</taxon>
        <taxon>Bacillota</taxon>
        <taxon>Bacilli</taxon>
        <taxon>Bacillales</taxon>
        <taxon>Caryophanaceae</taxon>
        <taxon>Planococcus</taxon>
    </lineage>
</organism>
<dbReference type="InterPro" id="IPR035919">
    <property type="entry name" value="EAL_sf"/>
</dbReference>
<dbReference type="NCBIfam" id="TIGR00254">
    <property type="entry name" value="GGDEF"/>
    <property type="match status" value="1"/>
</dbReference>
<dbReference type="Proteomes" id="UP000275473">
    <property type="component" value="Unassembled WGS sequence"/>
</dbReference>